<dbReference type="SUPFAM" id="SSF52096">
    <property type="entry name" value="ClpP/crotonase"/>
    <property type="match status" value="1"/>
</dbReference>
<name>A0A2J5HEF9_9EURO</name>
<dbReference type="PANTHER" id="PTHR43684">
    <property type="match status" value="1"/>
</dbReference>
<dbReference type="EMBL" id="KZ559657">
    <property type="protein sequence ID" value="PLN75250.1"/>
    <property type="molecule type" value="Genomic_DNA"/>
</dbReference>
<dbReference type="InterPro" id="IPR001753">
    <property type="entry name" value="Enoyl-CoA_hydra/iso"/>
</dbReference>
<dbReference type="AlphaFoldDB" id="A0A2J5HEF9"/>
<evidence type="ECO:0000256" key="1">
    <source>
        <dbReference type="ARBA" id="ARBA00005254"/>
    </source>
</evidence>
<reference evidence="3" key="1">
    <citation type="submission" date="2017-12" db="EMBL/GenBank/DDBJ databases">
        <authorList>
            <consortium name="DOE Joint Genome Institute"/>
            <person name="Mondo S.J."/>
            <person name="Kjaerbolling I."/>
            <person name="Vesth T.C."/>
            <person name="Frisvad J.C."/>
            <person name="Nybo J.L."/>
            <person name="Theobald S."/>
            <person name="Kuo A."/>
            <person name="Bowyer P."/>
            <person name="Matsuda Y."/>
            <person name="Lyhne E.K."/>
            <person name="Kogle M.E."/>
            <person name="Clum A."/>
            <person name="Lipzen A."/>
            <person name="Salamov A."/>
            <person name="Ngan C.Y."/>
            <person name="Daum C."/>
            <person name="Chiniquy J."/>
            <person name="Barry K."/>
            <person name="LaButti K."/>
            <person name="Haridas S."/>
            <person name="Simmons B.A."/>
            <person name="Magnuson J.K."/>
            <person name="Mortensen U.H."/>
            <person name="Larsen T.O."/>
            <person name="Grigoriev I.V."/>
            <person name="Baker S.E."/>
            <person name="Andersen M.R."/>
            <person name="Nordberg H.P."/>
            <person name="Cantor M.N."/>
            <person name="Hua S.X."/>
        </authorList>
    </citation>
    <scope>NUCLEOTIDE SEQUENCE [LARGE SCALE GENOMIC DNA]</scope>
    <source>
        <strain evidence="3">IBT 19404</strain>
    </source>
</reference>
<dbReference type="Pfam" id="PF00378">
    <property type="entry name" value="ECH_1"/>
    <property type="match status" value="1"/>
</dbReference>
<dbReference type="PANTHER" id="PTHR43684:SF4">
    <property type="entry name" value="ENOYL-COA HYDRATASE_ISOMERASE FAMILY PROTEIN (AFU_ORTHOLOGUE AFUA_1G01890)"/>
    <property type="match status" value="1"/>
</dbReference>
<dbReference type="InterPro" id="IPR029045">
    <property type="entry name" value="ClpP/crotonase-like_dom_sf"/>
</dbReference>
<protein>
    <submittedName>
        <fullName evidence="2">Enoyl-CoA hydratase/carnithine racemase</fullName>
    </submittedName>
</protein>
<organism evidence="2 3">
    <name type="scientific">Aspergillus taichungensis</name>
    <dbReference type="NCBI Taxonomy" id="482145"/>
    <lineage>
        <taxon>Eukaryota</taxon>
        <taxon>Fungi</taxon>
        <taxon>Dikarya</taxon>
        <taxon>Ascomycota</taxon>
        <taxon>Pezizomycotina</taxon>
        <taxon>Eurotiomycetes</taxon>
        <taxon>Eurotiomycetidae</taxon>
        <taxon>Eurotiales</taxon>
        <taxon>Aspergillaceae</taxon>
        <taxon>Aspergillus</taxon>
        <taxon>Aspergillus subgen. Circumdati</taxon>
    </lineage>
</organism>
<dbReference type="Gene3D" id="3.90.226.10">
    <property type="entry name" value="2-enoyl-CoA Hydratase, Chain A, domain 1"/>
    <property type="match status" value="1"/>
</dbReference>
<sequence length="307" mass="33620">MPNTISIPHSYETLPTTDIKLTHHPPGHSTATPIVIVTLNRPEKRNAFTPVMGADLQHVFTLFDVDHRVKVIVLTGAGDTFCVGADLEIEREERMEERMGERISERDVALAIHNCRKPTIAAMQGSAVGIGLTLTLPATVRIAHQTSKYGFVFARRGVTLESGSSYFLPRLIGYSRAMYLVSTGGVFPGAASHFDGLFAEVLAHREDVLPRALELATDMAEHVSVLASAVNRALMWRGPGTVDESFVLEGRVLGGFIGSRDHIEGVNAFLEKRKPNFTSTVDDAPAAYYWSDTNVDNVKIAKTYSKL</sequence>
<dbReference type="InterPro" id="IPR014748">
    <property type="entry name" value="Enoyl-CoA_hydra_C"/>
</dbReference>
<accession>A0A2J5HEF9</accession>
<evidence type="ECO:0000313" key="2">
    <source>
        <dbReference type="EMBL" id="PLN75250.1"/>
    </source>
</evidence>
<dbReference type="InterPro" id="IPR051053">
    <property type="entry name" value="ECH/Chromodomain_protein"/>
</dbReference>
<evidence type="ECO:0000313" key="3">
    <source>
        <dbReference type="Proteomes" id="UP000235023"/>
    </source>
</evidence>
<comment type="similarity">
    <text evidence="1">Belongs to the enoyl-CoA hydratase/isomerase family.</text>
</comment>
<proteinExistence type="inferred from homology"/>
<dbReference type="Proteomes" id="UP000235023">
    <property type="component" value="Unassembled WGS sequence"/>
</dbReference>
<dbReference type="Gene3D" id="1.10.12.10">
    <property type="entry name" value="Lyase 2-enoyl-coa Hydratase, Chain A, domain 2"/>
    <property type="match status" value="1"/>
</dbReference>
<dbReference type="CDD" id="cd06558">
    <property type="entry name" value="crotonase-like"/>
    <property type="match status" value="1"/>
</dbReference>
<keyword evidence="3" id="KW-1185">Reference proteome</keyword>
<dbReference type="OrthoDB" id="2018133at2759"/>
<gene>
    <name evidence="2" type="ORF">BDW42DRAFT_189373</name>
</gene>